<keyword evidence="3" id="KW-1185">Reference proteome</keyword>
<dbReference type="Proteomes" id="UP000028007">
    <property type="component" value="Unassembled WGS sequence"/>
</dbReference>
<protein>
    <recommendedName>
        <fullName evidence="4">Outer membrane protein beta-barrel domain-containing protein</fullName>
    </recommendedName>
</protein>
<name>A0A081PIF3_9SPHI</name>
<evidence type="ECO:0000313" key="3">
    <source>
        <dbReference type="Proteomes" id="UP000028007"/>
    </source>
</evidence>
<comment type="caution">
    <text evidence="2">The sequence shown here is derived from an EMBL/GenBank/DDBJ whole genome shotgun (WGS) entry which is preliminary data.</text>
</comment>
<sequence>MKIPLFLLVAQLSISAKAQDTLKYSTQTTIPYPAFKRLTIQQDYFGNSDYKISNKGGELQEQGEVSGSRFKINGAIPIYKKNRFSLIAGVLYTRQSINHYKKVDDMNNQYQKTETKYSDFDALLSATYIGKLWNKVLITNGTVIIGSTNFFGIKKINGLVTSTLVIKASASTISTLGLSLVLDKSSLVPVIPVYSYWHKFSGSDWEIDAILPQKLIFRRSGVLNGWLSAGAELRNDSFFLKLDGDGVNRSGNYEWISNEIFSNIGYEYLLGKNFLLGIKGGFRNTLTTRLIRVNDKYDDYRAKTKIASTFFNMSLSFVLPSPGSRR</sequence>
<feature type="signal peptide" evidence="1">
    <location>
        <begin position="1"/>
        <end position="18"/>
    </location>
</feature>
<evidence type="ECO:0000313" key="2">
    <source>
        <dbReference type="EMBL" id="KEQ30476.1"/>
    </source>
</evidence>
<dbReference type="OrthoDB" id="924828at2"/>
<evidence type="ECO:0008006" key="4">
    <source>
        <dbReference type="Google" id="ProtNLM"/>
    </source>
</evidence>
<proteinExistence type="predicted"/>
<dbReference type="AlphaFoldDB" id="A0A081PIF3"/>
<dbReference type="RefSeq" id="WP_037439632.1">
    <property type="nucleotide sequence ID" value="NZ_JNFF01000035.1"/>
</dbReference>
<evidence type="ECO:0000256" key="1">
    <source>
        <dbReference type="SAM" id="SignalP"/>
    </source>
</evidence>
<reference evidence="2 3" key="1">
    <citation type="journal article" date="1992" name="Int. J. Syst. Bacteriol.">
        <title>Sphingobacterium antarcticus sp. nov. a Psychrotrophic Bacterium from the Soils of Schirmacher Oasis, Antarctica.</title>
        <authorList>
            <person name="Shivaji S."/>
            <person name="Ray M.K."/>
            <person name="Rao N.S."/>
            <person name="Saiserr L."/>
            <person name="Jagannadham M.V."/>
            <person name="Kumar G.S."/>
            <person name="Reddy G."/>
            <person name="Bhargava P.M."/>
        </authorList>
    </citation>
    <scope>NUCLEOTIDE SEQUENCE [LARGE SCALE GENOMIC DNA]</scope>
    <source>
        <strain evidence="2 3">4BY</strain>
    </source>
</reference>
<keyword evidence="1" id="KW-0732">Signal</keyword>
<dbReference type="eggNOG" id="ENOG502ZA7A">
    <property type="taxonomic scope" value="Bacteria"/>
</dbReference>
<accession>A0A081PIF3</accession>
<organism evidence="2 3">
    <name type="scientific">Pedobacter antarcticus 4BY</name>
    <dbReference type="NCBI Taxonomy" id="1358423"/>
    <lineage>
        <taxon>Bacteria</taxon>
        <taxon>Pseudomonadati</taxon>
        <taxon>Bacteroidota</taxon>
        <taxon>Sphingobacteriia</taxon>
        <taxon>Sphingobacteriales</taxon>
        <taxon>Sphingobacteriaceae</taxon>
        <taxon>Pedobacter</taxon>
    </lineage>
</organism>
<feature type="chain" id="PRO_5001761936" description="Outer membrane protein beta-barrel domain-containing protein" evidence="1">
    <location>
        <begin position="19"/>
        <end position="326"/>
    </location>
</feature>
<gene>
    <name evidence="2" type="ORF">N180_09245</name>
</gene>
<dbReference type="EMBL" id="JNFF01000035">
    <property type="protein sequence ID" value="KEQ30476.1"/>
    <property type="molecule type" value="Genomic_DNA"/>
</dbReference>